<dbReference type="Proteomes" id="UP000829291">
    <property type="component" value="Chromosome 5"/>
</dbReference>
<evidence type="ECO:0000259" key="14">
    <source>
        <dbReference type="PROSITE" id="PS50089"/>
    </source>
</evidence>
<dbReference type="PROSITE" id="PS00518">
    <property type="entry name" value="ZF_RING_1"/>
    <property type="match status" value="1"/>
</dbReference>
<keyword evidence="12" id="KW-0175">Coiled coil</keyword>
<dbReference type="PANTHER" id="PTHR23328">
    <property type="entry name" value="RING-TYPE DOMAIN-CONTAINING PROTEIN"/>
    <property type="match status" value="1"/>
</dbReference>
<evidence type="ECO:0000256" key="3">
    <source>
        <dbReference type="ARBA" id="ARBA00012483"/>
    </source>
</evidence>
<keyword evidence="5" id="KW-0479">Metal-binding</keyword>
<keyword evidence="6" id="KW-0227">DNA damage</keyword>
<evidence type="ECO:0000256" key="4">
    <source>
        <dbReference type="ARBA" id="ARBA00022679"/>
    </source>
</evidence>
<dbReference type="GO" id="GO:0006302">
    <property type="term" value="P:double-strand break repair"/>
    <property type="evidence" value="ECO:0007669"/>
    <property type="project" value="TreeGrafter"/>
</dbReference>
<dbReference type="CDD" id="cd22249">
    <property type="entry name" value="UDM1_RNF168_RNF169-like"/>
    <property type="match status" value="1"/>
</dbReference>
<dbReference type="EC" id="2.3.2.27" evidence="3"/>
<dbReference type="SUPFAM" id="SSF57850">
    <property type="entry name" value="RING/U-box"/>
    <property type="match status" value="1"/>
</dbReference>
<comment type="catalytic activity">
    <reaction evidence="1">
        <text>S-ubiquitinyl-[E2 ubiquitin-conjugating enzyme]-L-cysteine + [acceptor protein]-L-lysine = [E2 ubiquitin-conjugating enzyme]-L-cysteine + N(6)-ubiquitinyl-[acceptor protein]-L-lysine.</text>
        <dbReference type="EC" id="2.3.2.27"/>
    </reaction>
</comment>
<feature type="domain" description="RING-type" evidence="14">
    <location>
        <begin position="29"/>
        <end position="68"/>
    </location>
</feature>
<comment type="subcellular location">
    <subcellularLocation>
        <location evidence="2">Nucleus</location>
    </subcellularLocation>
</comment>
<feature type="compositionally biased region" description="Basic and acidic residues" evidence="13">
    <location>
        <begin position="687"/>
        <end position="703"/>
    </location>
</feature>
<evidence type="ECO:0000256" key="7">
    <source>
        <dbReference type="ARBA" id="ARBA00022771"/>
    </source>
</evidence>
<dbReference type="GO" id="GO:0008270">
    <property type="term" value="F:zinc ion binding"/>
    <property type="evidence" value="ECO:0007669"/>
    <property type="project" value="UniProtKB-KW"/>
</dbReference>
<feature type="region of interest" description="Disordered" evidence="13">
    <location>
        <begin position="429"/>
        <end position="473"/>
    </location>
</feature>
<dbReference type="Pfam" id="PF00097">
    <property type="entry name" value="zf-C3HC4"/>
    <property type="match status" value="1"/>
</dbReference>
<evidence type="ECO:0000313" key="16">
    <source>
        <dbReference type="RefSeq" id="XP_015515066.1"/>
    </source>
</evidence>
<keyword evidence="10" id="KW-0539">Nucleus</keyword>
<accession>A0A6J0BKD3</accession>
<feature type="compositionally biased region" description="Basic residues" evidence="13">
    <location>
        <begin position="586"/>
        <end position="599"/>
    </location>
</feature>
<sequence length="816" mass="91600">MATYLKPTSKLFDLPSRASAELNLADLMCPVCRGILIEPVTLPCAHSLCLRCLNGTIQHNSLSCPLCRVRVGSWLRTATKSDTLVNGQLWTLIKTRFSKEIQAKHDGVDTDLDSGFGRTNKILSAAGEIRREYEAQLELAEEERRRLREAERIASEALIHKIQAEERQHITRLVKDRAVAKDLAKRHTGDKVKVREKHADEREAGCDREMQIAKSTATELTKLTERVEWNSNIALISKLRAERYASDAKAGMSNSHKCPADKFQSPKCDQLTSPTSKSTKHQVATKIRSLPAQSYVSKPSCSTSKIYGTQSKEELHVPSDVLNRKPKSLGVEVCLATGGDDQRIGSAESSCSHDSINIEIHHFKPIKAMPRTPLGVTPDGCPIDPKLIRVVATLQQVQNAIPKPPVAMELKRLSTWSYSAFKGKTKKMLKLEHRPTTSNVVKDEPESRPSTSHCPNQPQPNPSKLTKSQVSETVRRLDLSTEIPYDGNKNYAKNINRIINGTKVSKKLILDEDVALSMAHQKYDSPAKFKRRKRCSSSNDREETNTDQKTNNSGDEASSSNSSSNNSWSLPLDGPNEAVENIAERIKKRKMSRGVKSKLQKTEAPEKQRCTATEKKSATVRKLLTETTKSAAKQTTNPRLGAQQKKGRCTRSEDEDTDSQVDSESVVETGAIYGSRKSTRTLTRSGGELKGEKTTTTKSHQESEMQCSDLEEEAGEEEDEDEEVQEQRRIERLLLQEKKDFELAQRLQAKFDEMERISGRTRGSRRSRFNSRNIEQVLAVDGVGIRDRFSKQLRIQGKETSMLENEKRRVTRRRCV</sequence>
<feature type="compositionally biased region" description="Low complexity" evidence="13">
    <location>
        <begin position="551"/>
        <end position="569"/>
    </location>
</feature>
<dbReference type="SMART" id="SM00184">
    <property type="entry name" value="RING"/>
    <property type="match status" value="1"/>
</dbReference>
<dbReference type="KEGG" id="nlo:107220826"/>
<feature type="region of interest" description="Disordered" evidence="13">
    <location>
        <begin position="251"/>
        <end position="280"/>
    </location>
</feature>
<organism evidence="16">
    <name type="scientific">Neodiprion lecontei</name>
    <name type="common">Redheaded pine sawfly</name>
    <dbReference type="NCBI Taxonomy" id="441921"/>
    <lineage>
        <taxon>Eukaryota</taxon>
        <taxon>Metazoa</taxon>
        <taxon>Ecdysozoa</taxon>
        <taxon>Arthropoda</taxon>
        <taxon>Hexapoda</taxon>
        <taxon>Insecta</taxon>
        <taxon>Pterygota</taxon>
        <taxon>Neoptera</taxon>
        <taxon>Endopterygota</taxon>
        <taxon>Hymenoptera</taxon>
        <taxon>Tenthredinoidea</taxon>
        <taxon>Diprionidae</taxon>
        <taxon>Diprioninae</taxon>
        <taxon>Neodiprion</taxon>
    </lineage>
</organism>
<feature type="region of interest" description="Disordered" evidence="13">
    <location>
        <begin position="524"/>
        <end position="725"/>
    </location>
</feature>
<dbReference type="AlphaFoldDB" id="A0A6J0BKD3"/>
<dbReference type="InterPro" id="IPR013083">
    <property type="entry name" value="Znf_RING/FYVE/PHD"/>
</dbReference>
<dbReference type="InterPro" id="IPR017907">
    <property type="entry name" value="Znf_RING_CS"/>
</dbReference>
<feature type="compositionally biased region" description="Acidic residues" evidence="13">
    <location>
        <begin position="709"/>
        <end position="724"/>
    </location>
</feature>
<dbReference type="GeneID" id="107220826"/>
<evidence type="ECO:0000256" key="5">
    <source>
        <dbReference type="ARBA" id="ARBA00022723"/>
    </source>
</evidence>
<evidence type="ECO:0000256" key="13">
    <source>
        <dbReference type="SAM" id="MobiDB-lite"/>
    </source>
</evidence>
<evidence type="ECO:0000256" key="2">
    <source>
        <dbReference type="ARBA" id="ARBA00004123"/>
    </source>
</evidence>
<reference evidence="16" key="1">
    <citation type="submission" date="2025-08" db="UniProtKB">
        <authorList>
            <consortium name="RefSeq"/>
        </authorList>
    </citation>
    <scope>IDENTIFICATION</scope>
    <source>
        <tissue evidence="16">Thorax and Abdomen</tissue>
    </source>
</reference>
<feature type="compositionally biased region" description="Polar residues" evidence="13">
    <location>
        <begin position="625"/>
        <end position="638"/>
    </location>
</feature>
<dbReference type="GO" id="GO:0035861">
    <property type="term" value="C:site of double-strand break"/>
    <property type="evidence" value="ECO:0007669"/>
    <property type="project" value="TreeGrafter"/>
</dbReference>
<keyword evidence="4" id="KW-0808">Transferase</keyword>
<dbReference type="PROSITE" id="PS50089">
    <property type="entry name" value="ZF_RING_2"/>
    <property type="match status" value="1"/>
</dbReference>
<dbReference type="InterPro" id="IPR051657">
    <property type="entry name" value="RNF168/RNF169_E3_ubiq-ligase"/>
</dbReference>
<evidence type="ECO:0000256" key="12">
    <source>
        <dbReference type="SAM" id="Coils"/>
    </source>
</evidence>
<dbReference type="GO" id="GO:0031491">
    <property type="term" value="F:nucleosome binding"/>
    <property type="evidence" value="ECO:0007669"/>
    <property type="project" value="TreeGrafter"/>
</dbReference>
<dbReference type="InParanoid" id="A0A6J0BKD3"/>
<name>A0A6J0BKD3_NEOLC</name>
<dbReference type="OrthoDB" id="426657at2759"/>
<dbReference type="GO" id="GO:0005634">
    <property type="term" value="C:nucleus"/>
    <property type="evidence" value="ECO:0007669"/>
    <property type="project" value="UniProtKB-SubCell"/>
</dbReference>
<gene>
    <name evidence="16" type="primary">LOC107220826</name>
</gene>
<dbReference type="InterPro" id="IPR001841">
    <property type="entry name" value="Znf_RING"/>
</dbReference>
<keyword evidence="15" id="KW-1185">Reference proteome</keyword>
<feature type="compositionally biased region" description="Basic and acidic residues" evidence="13">
    <location>
        <begin position="429"/>
        <end position="447"/>
    </location>
</feature>
<evidence type="ECO:0000256" key="9">
    <source>
        <dbReference type="ARBA" id="ARBA00022833"/>
    </source>
</evidence>
<dbReference type="Gene3D" id="3.30.40.10">
    <property type="entry name" value="Zinc/RING finger domain, C3HC4 (zinc finger)"/>
    <property type="match status" value="1"/>
</dbReference>
<evidence type="ECO:0000256" key="10">
    <source>
        <dbReference type="ARBA" id="ARBA00023242"/>
    </source>
</evidence>
<evidence type="ECO:0000256" key="11">
    <source>
        <dbReference type="PROSITE-ProRule" id="PRU00175"/>
    </source>
</evidence>
<feature type="compositionally biased region" description="Basic and acidic residues" evidence="13">
    <location>
        <begin position="600"/>
        <end position="617"/>
    </location>
</feature>
<proteinExistence type="predicted"/>
<dbReference type="PANTHER" id="PTHR23328:SF0">
    <property type="entry name" value="RING-TYPE DOMAIN-CONTAINING PROTEIN"/>
    <property type="match status" value="1"/>
</dbReference>
<keyword evidence="8" id="KW-0833">Ubl conjugation pathway</keyword>
<feature type="coiled-coil region" evidence="12">
    <location>
        <begin position="123"/>
        <end position="160"/>
    </location>
</feature>
<evidence type="ECO:0000256" key="6">
    <source>
        <dbReference type="ARBA" id="ARBA00022763"/>
    </source>
</evidence>
<dbReference type="GO" id="GO:0061630">
    <property type="term" value="F:ubiquitin protein ligase activity"/>
    <property type="evidence" value="ECO:0007669"/>
    <property type="project" value="UniProtKB-EC"/>
</dbReference>
<keyword evidence="7 11" id="KW-0863">Zinc-finger</keyword>
<dbReference type="RefSeq" id="XP_015515066.1">
    <property type="nucleotide sequence ID" value="XM_015659580.2"/>
</dbReference>
<evidence type="ECO:0000256" key="1">
    <source>
        <dbReference type="ARBA" id="ARBA00000900"/>
    </source>
</evidence>
<feature type="compositionally biased region" description="Polar residues" evidence="13">
    <location>
        <begin position="448"/>
        <end position="472"/>
    </location>
</feature>
<evidence type="ECO:0000313" key="15">
    <source>
        <dbReference type="Proteomes" id="UP000829291"/>
    </source>
</evidence>
<dbReference type="InterPro" id="IPR018957">
    <property type="entry name" value="Znf_C3HC4_RING-type"/>
</dbReference>
<protein>
    <recommendedName>
        <fullName evidence="3">RING-type E3 ubiquitin transferase</fullName>
        <ecNumber evidence="3">2.3.2.27</ecNumber>
    </recommendedName>
</protein>
<evidence type="ECO:0000256" key="8">
    <source>
        <dbReference type="ARBA" id="ARBA00022786"/>
    </source>
</evidence>
<keyword evidence="9" id="KW-0862">Zinc</keyword>